<feature type="compositionally biased region" description="Basic residues" evidence="1">
    <location>
        <begin position="20"/>
        <end position="38"/>
    </location>
</feature>
<proteinExistence type="predicted"/>
<accession>A0A9E7MP79</accession>
<reference evidence="2" key="1">
    <citation type="submission" date="2022-05" db="EMBL/GenBank/DDBJ databases">
        <authorList>
            <person name="Friedrich I."/>
            <person name="Poehlein A."/>
            <person name="Schneider D."/>
            <person name="Hertel R."/>
            <person name="Daniel R."/>
        </authorList>
    </citation>
    <scope>NUCLEOTIDE SEQUENCE</scope>
</reference>
<evidence type="ECO:0000313" key="2">
    <source>
        <dbReference type="EMBL" id="USN14326.1"/>
    </source>
</evidence>
<name>A0A9E7MP79_9CAUD</name>
<gene>
    <name evidence="2" type="ORF">KABACHOK_05130</name>
</gene>
<sequence length="38" mass="4104">MPPLDILTANPFAKPAGKPGKAKPNTKKNPVPHKRKKS</sequence>
<dbReference type="Proteomes" id="UP001056685">
    <property type="component" value="Segment"/>
</dbReference>
<dbReference type="EMBL" id="ON529852">
    <property type="protein sequence ID" value="USN14326.1"/>
    <property type="molecule type" value="Genomic_DNA"/>
</dbReference>
<organism evidence="2 3">
    <name type="scientific">Brevundimonas phage vB_BpoS-Kabachok</name>
    <dbReference type="NCBI Taxonomy" id="2948600"/>
    <lineage>
        <taxon>Viruses</taxon>
        <taxon>Duplodnaviria</taxon>
        <taxon>Heunggongvirae</taxon>
        <taxon>Uroviricota</taxon>
        <taxon>Caudoviricetes</taxon>
        <taxon>Jeanschmidtviridae</taxon>
        <taxon>Marchewkavirus</taxon>
        <taxon>Marchewkavirus kabachok</taxon>
    </lineage>
</organism>
<evidence type="ECO:0000256" key="1">
    <source>
        <dbReference type="SAM" id="MobiDB-lite"/>
    </source>
</evidence>
<feature type="region of interest" description="Disordered" evidence="1">
    <location>
        <begin position="1"/>
        <end position="38"/>
    </location>
</feature>
<feature type="compositionally biased region" description="Low complexity" evidence="1">
    <location>
        <begin position="9"/>
        <end position="19"/>
    </location>
</feature>
<protein>
    <submittedName>
        <fullName evidence="2">Uncharacterized protein</fullName>
    </submittedName>
</protein>
<evidence type="ECO:0000313" key="3">
    <source>
        <dbReference type="Proteomes" id="UP001056685"/>
    </source>
</evidence>
<keyword evidence="3" id="KW-1185">Reference proteome</keyword>